<keyword evidence="8" id="KW-1133">Transmembrane helix</keyword>
<evidence type="ECO:0000256" key="2">
    <source>
        <dbReference type="ARBA" id="ARBA00006555"/>
    </source>
</evidence>
<dbReference type="PROSITE" id="PS52015">
    <property type="entry name" value="TONB_CTD"/>
    <property type="match status" value="1"/>
</dbReference>
<dbReference type="InterPro" id="IPR051045">
    <property type="entry name" value="TonB-dependent_transducer"/>
</dbReference>
<evidence type="ECO:0000256" key="3">
    <source>
        <dbReference type="ARBA" id="ARBA00022448"/>
    </source>
</evidence>
<evidence type="ECO:0000256" key="7">
    <source>
        <dbReference type="ARBA" id="ARBA00022927"/>
    </source>
</evidence>
<keyword evidence="5" id="KW-0997">Cell inner membrane</keyword>
<dbReference type="InterPro" id="IPR037682">
    <property type="entry name" value="TonB_C"/>
</dbReference>
<dbReference type="GO" id="GO:0015031">
    <property type="term" value="P:protein transport"/>
    <property type="evidence" value="ECO:0007669"/>
    <property type="project" value="UniProtKB-KW"/>
</dbReference>
<name>A0A9D7XGA9_9BACT</name>
<evidence type="ECO:0000313" key="11">
    <source>
        <dbReference type="EMBL" id="MBK9716533.1"/>
    </source>
</evidence>
<evidence type="ECO:0000256" key="1">
    <source>
        <dbReference type="ARBA" id="ARBA00004383"/>
    </source>
</evidence>
<dbReference type="Gene3D" id="3.30.1150.10">
    <property type="match status" value="1"/>
</dbReference>
<comment type="similarity">
    <text evidence="2">Belongs to the TonB family.</text>
</comment>
<comment type="subcellular location">
    <subcellularLocation>
        <location evidence="1">Cell inner membrane</location>
        <topology evidence="1">Single-pass membrane protein</topology>
        <orientation evidence="1">Periplasmic side</orientation>
    </subcellularLocation>
</comment>
<evidence type="ECO:0000256" key="9">
    <source>
        <dbReference type="ARBA" id="ARBA00023136"/>
    </source>
</evidence>
<keyword evidence="7" id="KW-0653">Protein transport</keyword>
<dbReference type="InterPro" id="IPR006260">
    <property type="entry name" value="TonB/TolA_C"/>
</dbReference>
<dbReference type="EMBL" id="JADKFW010000004">
    <property type="protein sequence ID" value="MBK9716533.1"/>
    <property type="molecule type" value="Genomic_DNA"/>
</dbReference>
<organism evidence="11 12">
    <name type="scientific">Candidatus Defluviibacterium haderslevense</name>
    <dbReference type="NCBI Taxonomy" id="2981993"/>
    <lineage>
        <taxon>Bacteria</taxon>
        <taxon>Pseudomonadati</taxon>
        <taxon>Bacteroidota</taxon>
        <taxon>Saprospiria</taxon>
        <taxon>Saprospirales</taxon>
        <taxon>Saprospiraceae</taxon>
        <taxon>Candidatus Defluviibacterium</taxon>
    </lineage>
</organism>
<keyword evidence="6" id="KW-0812">Transmembrane</keyword>
<proteinExistence type="inferred from homology"/>
<gene>
    <name evidence="11" type="ORF">IPO85_03225</name>
</gene>
<sequence length="122" mass="13642">MIKVIFKTGTLTGSSESTFVDFAEVMPSFPGGAEKLYKYLQKNINYPNIARENRIEGTVIVGFIVSQFGEILNVEAMRKIGGGCDEEAVRVISQMPKWNPGQHRNKTVAVKYSLPLKFKLID</sequence>
<dbReference type="Proteomes" id="UP000808349">
    <property type="component" value="Unassembled WGS sequence"/>
</dbReference>
<evidence type="ECO:0000259" key="10">
    <source>
        <dbReference type="PROSITE" id="PS52015"/>
    </source>
</evidence>
<dbReference type="SUPFAM" id="SSF74653">
    <property type="entry name" value="TolA/TonB C-terminal domain"/>
    <property type="match status" value="1"/>
</dbReference>
<keyword evidence="4" id="KW-1003">Cell membrane</keyword>
<evidence type="ECO:0000256" key="6">
    <source>
        <dbReference type="ARBA" id="ARBA00022692"/>
    </source>
</evidence>
<dbReference type="NCBIfam" id="TIGR01352">
    <property type="entry name" value="tonB_Cterm"/>
    <property type="match status" value="1"/>
</dbReference>
<accession>A0A9D7XGA9</accession>
<evidence type="ECO:0000256" key="8">
    <source>
        <dbReference type="ARBA" id="ARBA00022989"/>
    </source>
</evidence>
<reference evidence="11 12" key="1">
    <citation type="submission" date="2020-10" db="EMBL/GenBank/DDBJ databases">
        <title>Connecting structure to function with the recovery of over 1000 high-quality activated sludge metagenome-assembled genomes encoding full-length rRNA genes using long-read sequencing.</title>
        <authorList>
            <person name="Singleton C.M."/>
            <person name="Petriglieri F."/>
            <person name="Kristensen J.M."/>
            <person name="Kirkegaard R.H."/>
            <person name="Michaelsen T.Y."/>
            <person name="Andersen M.H."/>
            <person name="Karst S.M."/>
            <person name="Dueholm M.S."/>
            <person name="Nielsen P.H."/>
            <person name="Albertsen M."/>
        </authorList>
    </citation>
    <scope>NUCLEOTIDE SEQUENCE [LARGE SCALE GENOMIC DNA]</scope>
    <source>
        <strain evidence="11">Ribe_18-Q3-R11-54_BAT3C.373</strain>
    </source>
</reference>
<dbReference type="GO" id="GO:0098797">
    <property type="term" value="C:plasma membrane protein complex"/>
    <property type="evidence" value="ECO:0007669"/>
    <property type="project" value="TreeGrafter"/>
</dbReference>
<protein>
    <submittedName>
        <fullName evidence="11">Energy transducer TonB</fullName>
    </submittedName>
</protein>
<evidence type="ECO:0000256" key="5">
    <source>
        <dbReference type="ARBA" id="ARBA00022519"/>
    </source>
</evidence>
<dbReference type="GO" id="GO:0031992">
    <property type="term" value="F:energy transducer activity"/>
    <property type="evidence" value="ECO:0007669"/>
    <property type="project" value="TreeGrafter"/>
</dbReference>
<evidence type="ECO:0000256" key="4">
    <source>
        <dbReference type="ARBA" id="ARBA00022475"/>
    </source>
</evidence>
<dbReference type="PANTHER" id="PTHR33446">
    <property type="entry name" value="PROTEIN TONB-RELATED"/>
    <property type="match status" value="1"/>
</dbReference>
<evidence type="ECO:0000313" key="12">
    <source>
        <dbReference type="Proteomes" id="UP000808349"/>
    </source>
</evidence>
<keyword evidence="9" id="KW-0472">Membrane</keyword>
<dbReference type="PANTHER" id="PTHR33446:SF2">
    <property type="entry name" value="PROTEIN TONB"/>
    <property type="match status" value="1"/>
</dbReference>
<keyword evidence="3" id="KW-0813">Transport</keyword>
<dbReference type="AlphaFoldDB" id="A0A9D7XGA9"/>
<feature type="domain" description="TonB C-terminal" evidence="10">
    <location>
        <begin position="31"/>
        <end position="122"/>
    </location>
</feature>
<dbReference type="GO" id="GO:0055085">
    <property type="term" value="P:transmembrane transport"/>
    <property type="evidence" value="ECO:0007669"/>
    <property type="project" value="InterPro"/>
</dbReference>
<dbReference type="Pfam" id="PF03544">
    <property type="entry name" value="TonB_C"/>
    <property type="match status" value="1"/>
</dbReference>
<comment type="caution">
    <text evidence="11">The sequence shown here is derived from an EMBL/GenBank/DDBJ whole genome shotgun (WGS) entry which is preliminary data.</text>
</comment>